<feature type="transmembrane region" description="Helical" evidence="4">
    <location>
        <begin position="25"/>
        <end position="48"/>
    </location>
</feature>
<dbReference type="EMBL" id="PJKA01000013">
    <property type="protein sequence ID" value="PNC16898.1"/>
    <property type="molecule type" value="Genomic_DNA"/>
</dbReference>
<feature type="transmembrane region" description="Helical" evidence="4">
    <location>
        <begin position="91"/>
        <end position="117"/>
    </location>
</feature>
<dbReference type="PROSITE" id="PS50850">
    <property type="entry name" value="MFS"/>
    <property type="match status" value="1"/>
</dbReference>
<evidence type="ECO:0000256" key="2">
    <source>
        <dbReference type="ARBA" id="ARBA00022989"/>
    </source>
</evidence>
<keyword evidence="3 4" id="KW-0472">Membrane</keyword>
<dbReference type="Gene3D" id="1.20.1250.20">
    <property type="entry name" value="MFS general substrate transporter like domains"/>
    <property type="match status" value="1"/>
</dbReference>
<feature type="transmembrane region" description="Helical" evidence="4">
    <location>
        <begin position="257"/>
        <end position="276"/>
    </location>
</feature>
<dbReference type="CDD" id="cd17489">
    <property type="entry name" value="MFS_YfcJ_like"/>
    <property type="match status" value="1"/>
</dbReference>
<keyword evidence="2 4" id="KW-1133">Transmembrane helix</keyword>
<feature type="transmembrane region" description="Helical" evidence="4">
    <location>
        <begin position="123"/>
        <end position="142"/>
    </location>
</feature>
<dbReference type="InterPro" id="IPR052714">
    <property type="entry name" value="MFS_Exporter"/>
</dbReference>
<feature type="domain" description="Major facilitator superfamily (MFS) profile" evidence="5">
    <location>
        <begin position="24"/>
        <end position="400"/>
    </location>
</feature>
<evidence type="ECO:0000313" key="7">
    <source>
        <dbReference type="Proteomes" id="UP000236000"/>
    </source>
</evidence>
<evidence type="ECO:0000256" key="3">
    <source>
        <dbReference type="ARBA" id="ARBA00023136"/>
    </source>
</evidence>
<feature type="transmembrane region" description="Helical" evidence="4">
    <location>
        <begin position="288"/>
        <end position="306"/>
    </location>
</feature>
<dbReference type="PANTHER" id="PTHR23531:SF1">
    <property type="entry name" value="QUINOLENE RESISTANCE PROTEIN NORA"/>
    <property type="match status" value="1"/>
</dbReference>
<evidence type="ECO:0000259" key="5">
    <source>
        <dbReference type="PROSITE" id="PS50850"/>
    </source>
</evidence>
<reference evidence="6 7" key="1">
    <citation type="journal article" date="2017" name="BMC Genomics">
        <title>Genome sequencing of 39 Akkermansia muciniphila isolates reveals its population structure, genomic and functional diverisity, and global distribution in mammalian gut microbiotas.</title>
        <authorList>
            <person name="Guo X."/>
            <person name="Li S."/>
            <person name="Zhang J."/>
            <person name="Wu F."/>
            <person name="Li X."/>
            <person name="Wu D."/>
            <person name="Zhang M."/>
            <person name="Ou Z."/>
            <person name="Jie Z."/>
            <person name="Yan Q."/>
            <person name="Li P."/>
            <person name="Yi J."/>
            <person name="Peng Y."/>
        </authorList>
    </citation>
    <scope>NUCLEOTIDE SEQUENCE [LARGE SCALE GENOMIC DNA]</scope>
    <source>
        <strain evidence="6 7">GP24</strain>
    </source>
</reference>
<dbReference type="InterPro" id="IPR011701">
    <property type="entry name" value="MFS"/>
</dbReference>
<protein>
    <recommendedName>
        <fullName evidence="5">Major facilitator superfamily (MFS) profile domain-containing protein</fullName>
    </recommendedName>
</protein>
<feature type="transmembrane region" description="Helical" evidence="4">
    <location>
        <begin position="350"/>
        <end position="370"/>
    </location>
</feature>
<dbReference type="InterPro" id="IPR020846">
    <property type="entry name" value="MFS_dom"/>
</dbReference>
<feature type="transmembrane region" description="Helical" evidence="4">
    <location>
        <begin position="312"/>
        <end position="330"/>
    </location>
</feature>
<keyword evidence="1 4" id="KW-0812">Transmembrane</keyword>
<feature type="transmembrane region" description="Helical" evidence="4">
    <location>
        <begin position="149"/>
        <end position="169"/>
    </location>
</feature>
<gene>
    <name evidence="6" type="ORF">CXU22_09585</name>
</gene>
<name>A0A2N8HAL5_9BACT</name>
<evidence type="ECO:0000256" key="4">
    <source>
        <dbReference type="SAM" id="Phobius"/>
    </source>
</evidence>
<feature type="transmembrane region" description="Helical" evidence="4">
    <location>
        <begin position="60"/>
        <end position="79"/>
    </location>
</feature>
<feature type="transmembrane region" description="Helical" evidence="4">
    <location>
        <begin position="220"/>
        <end position="245"/>
    </location>
</feature>
<dbReference type="SUPFAM" id="SSF103473">
    <property type="entry name" value="MFS general substrate transporter"/>
    <property type="match status" value="1"/>
</dbReference>
<proteinExistence type="predicted"/>
<dbReference type="OrthoDB" id="9814001at2"/>
<dbReference type="InterPro" id="IPR036259">
    <property type="entry name" value="MFS_trans_sf"/>
</dbReference>
<evidence type="ECO:0000313" key="6">
    <source>
        <dbReference type="EMBL" id="PNC16898.1"/>
    </source>
</evidence>
<dbReference type="RefSeq" id="WP_102714935.1">
    <property type="nucleotide sequence ID" value="NZ_PJKA01000013.1"/>
</dbReference>
<dbReference type="Proteomes" id="UP000236000">
    <property type="component" value="Unassembled WGS sequence"/>
</dbReference>
<organism evidence="6 7">
    <name type="scientific">Akkermansia muciniphila</name>
    <dbReference type="NCBI Taxonomy" id="239935"/>
    <lineage>
        <taxon>Bacteria</taxon>
        <taxon>Pseudomonadati</taxon>
        <taxon>Verrucomicrobiota</taxon>
        <taxon>Verrucomicrobiia</taxon>
        <taxon>Verrucomicrobiales</taxon>
        <taxon>Akkermansiaceae</taxon>
        <taxon>Akkermansia</taxon>
    </lineage>
</organism>
<sequence>MTRTRDELAAETAPPVKVPLWTRDYILACCANLMMGLAFFELVPVLPLYLTGQLQVSSGWLGWIMSIYVLAAIISRPWFAHRVDTGDRKKIYITVYILLALSFSGYAVAATALAFFLTRFVQGLIWGGMTTSGPTMAVDIIPPSRRGEGLGFFGMTMTLGMCLGPVIGLQVYQVYGFYVITWSSLVLCLAGAGIASLIRAPRRPVQESVQETPKKVLDRLVLRVGIPLAVNVMIASFSYGVVAVYSALYGKMYGFKYAGLFYALMGLGMLVSRFMVGRQIDRGRVAELSVISLSILTVSFGALALAPLEWVYYTSAILIGFGFGIFIPTFQTMKLNMADRGHRGAVNSTFFTAFDIGVGTGMFFGGKIYAYLNLNWAFGTGALLNLLAIVYFYRISLDHYRKNKLGVDSD</sequence>
<comment type="caution">
    <text evidence="6">The sequence shown here is derived from an EMBL/GenBank/DDBJ whole genome shotgun (WGS) entry which is preliminary data.</text>
</comment>
<dbReference type="AlphaFoldDB" id="A0A2N8HAL5"/>
<dbReference type="Pfam" id="PF07690">
    <property type="entry name" value="MFS_1"/>
    <property type="match status" value="1"/>
</dbReference>
<dbReference type="PANTHER" id="PTHR23531">
    <property type="entry name" value="QUINOLENE RESISTANCE PROTEIN NORA"/>
    <property type="match status" value="1"/>
</dbReference>
<feature type="transmembrane region" description="Helical" evidence="4">
    <location>
        <begin position="175"/>
        <end position="199"/>
    </location>
</feature>
<accession>A0A2N8HAL5</accession>
<feature type="transmembrane region" description="Helical" evidence="4">
    <location>
        <begin position="376"/>
        <end position="395"/>
    </location>
</feature>
<dbReference type="GO" id="GO:0022857">
    <property type="term" value="F:transmembrane transporter activity"/>
    <property type="evidence" value="ECO:0007669"/>
    <property type="project" value="InterPro"/>
</dbReference>
<evidence type="ECO:0000256" key="1">
    <source>
        <dbReference type="ARBA" id="ARBA00022692"/>
    </source>
</evidence>